<dbReference type="Pfam" id="PF01266">
    <property type="entry name" value="DAO"/>
    <property type="match status" value="1"/>
</dbReference>
<organism evidence="3">
    <name type="scientific">hydrothermal vent metagenome</name>
    <dbReference type="NCBI Taxonomy" id="652676"/>
    <lineage>
        <taxon>unclassified sequences</taxon>
        <taxon>metagenomes</taxon>
        <taxon>ecological metagenomes</taxon>
    </lineage>
</organism>
<dbReference type="PANTHER" id="PTHR13847">
    <property type="entry name" value="SARCOSINE DEHYDROGENASE-RELATED"/>
    <property type="match status" value="1"/>
</dbReference>
<evidence type="ECO:0000256" key="1">
    <source>
        <dbReference type="ARBA" id="ARBA00023002"/>
    </source>
</evidence>
<dbReference type="InterPro" id="IPR006076">
    <property type="entry name" value="FAD-dep_OxRdtase"/>
</dbReference>
<dbReference type="GO" id="GO:0005737">
    <property type="term" value="C:cytoplasm"/>
    <property type="evidence" value="ECO:0007669"/>
    <property type="project" value="TreeGrafter"/>
</dbReference>
<dbReference type="Gene3D" id="3.30.9.10">
    <property type="entry name" value="D-Amino Acid Oxidase, subunit A, domain 2"/>
    <property type="match status" value="1"/>
</dbReference>
<feature type="domain" description="FAD dependent oxidoreductase" evidence="2">
    <location>
        <begin position="5"/>
        <end position="350"/>
    </location>
</feature>
<dbReference type="PANTHER" id="PTHR13847:SF287">
    <property type="entry name" value="FAD-DEPENDENT OXIDOREDUCTASE DOMAIN-CONTAINING PROTEIN 1"/>
    <property type="match status" value="1"/>
</dbReference>
<dbReference type="EMBL" id="UOFW01000123">
    <property type="protein sequence ID" value="VAX05114.1"/>
    <property type="molecule type" value="Genomic_DNA"/>
</dbReference>
<proteinExistence type="predicted"/>
<sequence length="391" mass="42937">MQKFDVIIIGAGIAGLSAAYEISKSKKILVVEQEDHAGYHATGRSAAVYAAAYGSENTALYALVRSSWSFFENPPPGFSEYALYEDRGIMFVAGHDHVGGLIKHYEEMKIRNPDAILVHRDFIKRKFPLLQESYCNTAIYDPNVYDLDVSALQEGYLRAIKKSGGQIVTGFQATKIQHIQDQWTISNGTASYQAPILVNAAGPWVDHIAQMAGVEKINIKPLRRSAILVDGPDEKNSNDWTMIVEFEEEFFFKPDAGKLLISPANEDLSAPCDAQAEEIDIALAAYYAEEVLGLPVKKIDHSWAGLRSFVADRGPVIGFDKTKRGFFWLAGQGGFGVQTAPAAGRLAAALISREAIPEDMKSFGLEEVMTSPSRDGVTSAAFQCLEKKLKF</sequence>
<reference evidence="3" key="1">
    <citation type="submission" date="2018-06" db="EMBL/GenBank/DDBJ databases">
        <authorList>
            <person name="Zhirakovskaya E."/>
        </authorList>
    </citation>
    <scope>NUCLEOTIDE SEQUENCE</scope>
</reference>
<dbReference type="GO" id="GO:0016491">
    <property type="term" value="F:oxidoreductase activity"/>
    <property type="evidence" value="ECO:0007669"/>
    <property type="project" value="UniProtKB-KW"/>
</dbReference>
<dbReference type="SUPFAM" id="SSF51905">
    <property type="entry name" value="FAD/NAD(P)-binding domain"/>
    <property type="match status" value="1"/>
</dbReference>
<dbReference type="InterPro" id="IPR036188">
    <property type="entry name" value="FAD/NAD-bd_sf"/>
</dbReference>
<gene>
    <name evidence="3" type="ORF">MNBD_ALPHA03-523</name>
</gene>
<keyword evidence="1" id="KW-0560">Oxidoreductase</keyword>
<accession>A0A3B1AZE3</accession>
<dbReference type="AlphaFoldDB" id="A0A3B1AZE3"/>
<evidence type="ECO:0000313" key="3">
    <source>
        <dbReference type="EMBL" id="VAX05114.1"/>
    </source>
</evidence>
<dbReference type="Gene3D" id="3.50.50.60">
    <property type="entry name" value="FAD/NAD(P)-binding domain"/>
    <property type="match status" value="1"/>
</dbReference>
<evidence type="ECO:0000259" key="2">
    <source>
        <dbReference type="Pfam" id="PF01266"/>
    </source>
</evidence>
<protein>
    <recommendedName>
        <fullName evidence="2">FAD dependent oxidoreductase domain-containing protein</fullName>
    </recommendedName>
</protein>
<name>A0A3B1AZE3_9ZZZZ</name>